<dbReference type="InterPro" id="IPR015422">
    <property type="entry name" value="PyrdxlP-dep_Trfase_small"/>
</dbReference>
<accession>A0A173S164</accession>
<reference evidence="5 6" key="1">
    <citation type="submission" date="2015-09" db="EMBL/GenBank/DDBJ databases">
        <authorList>
            <consortium name="Pathogen Informatics"/>
        </authorList>
    </citation>
    <scope>NUCLEOTIDE SEQUENCE [LARGE SCALE GENOMIC DNA]</scope>
    <source>
        <strain evidence="5 6">2789STDY5834966</strain>
    </source>
</reference>
<dbReference type="Gene3D" id="3.40.640.10">
    <property type="entry name" value="Type I PLP-dependent aspartate aminotransferase-like (Major domain)"/>
    <property type="match status" value="1"/>
</dbReference>
<gene>
    <name evidence="5" type="primary">ltaE</name>
    <name evidence="5" type="ORF">ERS852578_00556</name>
</gene>
<dbReference type="PANTHER" id="PTHR48097:SF5">
    <property type="entry name" value="LOW SPECIFICITY L-THREONINE ALDOLASE"/>
    <property type="match status" value="1"/>
</dbReference>
<evidence type="ECO:0000313" key="6">
    <source>
        <dbReference type="Proteomes" id="UP000095390"/>
    </source>
</evidence>
<dbReference type="GO" id="GO:0006520">
    <property type="term" value="P:amino acid metabolic process"/>
    <property type="evidence" value="ECO:0007669"/>
    <property type="project" value="InterPro"/>
</dbReference>
<organism evidence="5 6">
    <name type="scientific">Anaerobutyricum hallii</name>
    <dbReference type="NCBI Taxonomy" id="39488"/>
    <lineage>
        <taxon>Bacteria</taxon>
        <taxon>Bacillati</taxon>
        <taxon>Bacillota</taxon>
        <taxon>Clostridia</taxon>
        <taxon>Lachnospirales</taxon>
        <taxon>Lachnospiraceae</taxon>
        <taxon>Anaerobutyricum</taxon>
    </lineage>
</organism>
<dbReference type="RefSeq" id="WP_055182352.1">
    <property type="nucleotide sequence ID" value="NZ_CBCTWI010000013.1"/>
</dbReference>
<evidence type="ECO:0000256" key="1">
    <source>
        <dbReference type="ARBA" id="ARBA00001933"/>
    </source>
</evidence>
<dbReference type="Pfam" id="PF01212">
    <property type="entry name" value="Beta_elim_lyase"/>
    <property type="match status" value="1"/>
</dbReference>
<evidence type="ECO:0000256" key="3">
    <source>
        <dbReference type="ARBA" id="ARBA00022898"/>
    </source>
</evidence>
<sequence length="341" mass="37985">MLDFVNDYSEGAHEKILQRLLETNMEKLSGYGTDQYCESAKQKIREVCECPEADIYFLVGGTQTNATVIDALLEQYEGVVSADTGHISTHEAGAIEASAHKVLAIPHKNGKITAKAVKQYFADFYADGNHEHMVFPGMVYISHPTEYGTLYSKKELEELSIVCHEYDAPLYLDGARLGYGLVSEENDVTLADIASLCDAFYIGGTKVGALCGEAVVFPKNNAPKHFMTTVKQHGALLAKGRVLGVQFDTLFTDNLYFEISKNAIKTADTLKQALKEKGYTFYIDSPTNQIFLVLEDERLKELEQKVAVSFWEKADDNHTIIRLATSWATKEEEIKALIEIL</sequence>
<protein>
    <submittedName>
        <fullName evidence="5">Low specificity L-threonine aldolase</fullName>
        <ecNumber evidence="5">4.1.2.48</ecNumber>
    </submittedName>
</protein>
<dbReference type="EC" id="4.1.2.48" evidence="5"/>
<proteinExistence type="inferred from homology"/>
<evidence type="ECO:0000313" key="5">
    <source>
        <dbReference type="EMBL" id="CUM83499.1"/>
    </source>
</evidence>
<dbReference type="PANTHER" id="PTHR48097">
    <property type="entry name" value="L-THREONINE ALDOLASE-RELATED"/>
    <property type="match status" value="1"/>
</dbReference>
<keyword evidence="5" id="KW-0456">Lyase</keyword>
<dbReference type="Gene3D" id="3.90.1150.10">
    <property type="entry name" value="Aspartate Aminotransferase, domain 1"/>
    <property type="match status" value="1"/>
</dbReference>
<comment type="similarity">
    <text evidence="2">Belongs to the threonine aldolase family.</text>
</comment>
<evidence type="ECO:0000256" key="2">
    <source>
        <dbReference type="ARBA" id="ARBA00006966"/>
    </source>
</evidence>
<feature type="domain" description="Aromatic amino acid beta-eliminating lyase/threonine aldolase" evidence="4">
    <location>
        <begin position="14"/>
        <end position="294"/>
    </location>
</feature>
<keyword evidence="3" id="KW-0663">Pyridoxal phosphate</keyword>
<dbReference type="InterPro" id="IPR015421">
    <property type="entry name" value="PyrdxlP-dep_Trfase_major"/>
</dbReference>
<dbReference type="OrthoDB" id="9774495at2"/>
<dbReference type="AlphaFoldDB" id="A0A173S164"/>
<name>A0A173S164_9FIRM</name>
<dbReference type="GO" id="GO:0016829">
    <property type="term" value="F:lyase activity"/>
    <property type="evidence" value="ECO:0007669"/>
    <property type="project" value="UniProtKB-KW"/>
</dbReference>
<dbReference type="EMBL" id="CYYC01000004">
    <property type="protein sequence ID" value="CUM83499.1"/>
    <property type="molecule type" value="Genomic_DNA"/>
</dbReference>
<dbReference type="Proteomes" id="UP000095390">
    <property type="component" value="Unassembled WGS sequence"/>
</dbReference>
<dbReference type="InterPro" id="IPR001597">
    <property type="entry name" value="ArAA_b-elim_lyase/Thr_aldolase"/>
</dbReference>
<dbReference type="SUPFAM" id="SSF53383">
    <property type="entry name" value="PLP-dependent transferases"/>
    <property type="match status" value="1"/>
</dbReference>
<comment type="cofactor">
    <cofactor evidence="1">
        <name>pyridoxal 5'-phosphate</name>
        <dbReference type="ChEBI" id="CHEBI:597326"/>
    </cofactor>
</comment>
<dbReference type="InterPro" id="IPR015424">
    <property type="entry name" value="PyrdxlP-dep_Trfase"/>
</dbReference>
<evidence type="ECO:0000259" key="4">
    <source>
        <dbReference type="Pfam" id="PF01212"/>
    </source>
</evidence>